<sequence>MKVLVECLGAPKAAKDRAAVQQLSATAVQRRWEVRRFNSFERPQCDDDGKCVNGRRHAGEAVQTGTGPSRVKVLPYMDDILLLESSKEAYQLPQCEERVSKRSGLRNDKKGQWEPAQALSARDQAAPARWWPRTGRTNAGCRELEAIADEAVILPRQRDLFAPSRAGLSCSDTVGEVSEVAKAQVVNGDGDVEWRG</sequence>
<organism evidence="2 3">
    <name type="scientific">Cymbomonas tetramitiformis</name>
    <dbReference type="NCBI Taxonomy" id="36881"/>
    <lineage>
        <taxon>Eukaryota</taxon>
        <taxon>Viridiplantae</taxon>
        <taxon>Chlorophyta</taxon>
        <taxon>Pyramimonadophyceae</taxon>
        <taxon>Pyramimonadales</taxon>
        <taxon>Pyramimonadaceae</taxon>
        <taxon>Cymbomonas</taxon>
    </lineage>
</organism>
<dbReference type="Proteomes" id="UP001190700">
    <property type="component" value="Unassembled WGS sequence"/>
</dbReference>
<accession>A0AAE0KU91</accession>
<evidence type="ECO:0000256" key="1">
    <source>
        <dbReference type="SAM" id="MobiDB-lite"/>
    </source>
</evidence>
<protein>
    <submittedName>
        <fullName evidence="2">Uncharacterized protein</fullName>
    </submittedName>
</protein>
<feature type="non-terminal residue" evidence="2">
    <location>
        <position position="196"/>
    </location>
</feature>
<evidence type="ECO:0000313" key="3">
    <source>
        <dbReference type="Proteomes" id="UP001190700"/>
    </source>
</evidence>
<reference evidence="2 3" key="1">
    <citation type="journal article" date="2015" name="Genome Biol. Evol.">
        <title>Comparative Genomics of a Bacterivorous Green Alga Reveals Evolutionary Causalities and Consequences of Phago-Mixotrophic Mode of Nutrition.</title>
        <authorList>
            <person name="Burns J.A."/>
            <person name="Paasch A."/>
            <person name="Narechania A."/>
            <person name="Kim E."/>
        </authorList>
    </citation>
    <scope>NUCLEOTIDE SEQUENCE [LARGE SCALE GENOMIC DNA]</scope>
    <source>
        <strain evidence="2 3">PLY_AMNH</strain>
    </source>
</reference>
<feature type="compositionally biased region" description="Basic and acidic residues" evidence="1">
    <location>
        <begin position="101"/>
        <end position="112"/>
    </location>
</feature>
<keyword evidence="3" id="KW-1185">Reference proteome</keyword>
<proteinExistence type="predicted"/>
<dbReference type="EMBL" id="LGRX02017306">
    <property type="protein sequence ID" value="KAK3260941.1"/>
    <property type="molecule type" value="Genomic_DNA"/>
</dbReference>
<dbReference type="AlphaFoldDB" id="A0AAE0KU91"/>
<gene>
    <name evidence="2" type="ORF">CYMTET_30131</name>
</gene>
<comment type="caution">
    <text evidence="2">The sequence shown here is derived from an EMBL/GenBank/DDBJ whole genome shotgun (WGS) entry which is preliminary data.</text>
</comment>
<name>A0AAE0KU91_9CHLO</name>
<feature type="region of interest" description="Disordered" evidence="1">
    <location>
        <begin position="101"/>
        <end position="134"/>
    </location>
</feature>
<evidence type="ECO:0000313" key="2">
    <source>
        <dbReference type="EMBL" id="KAK3260941.1"/>
    </source>
</evidence>